<evidence type="ECO:0000313" key="3">
    <source>
        <dbReference type="Proteomes" id="UP000189933"/>
    </source>
</evidence>
<protein>
    <submittedName>
        <fullName evidence="2">Chromosome partitioning ATPase, Mrp family, contains Fe-S cluster</fullName>
    </submittedName>
</protein>
<dbReference type="Proteomes" id="UP000189933">
    <property type="component" value="Unassembled WGS sequence"/>
</dbReference>
<dbReference type="InterPro" id="IPR025669">
    <property type="entry name" value="AAA_dom"/>
</dbReference>
<dbReference type="PANTHER" id="PTHR13696:SF99">
    <property type="entry name" value="COBYRINIC ACID AC-DIAMIDE SYNTHASE"/>
    <property type="match status" value="1"/>
</dbReference>
<dbReference type="InterPro" id="IPR027417">
    <property type="entry name" value="P-loop_NTPase"/>
</dbReference>
<dbReference type="PANTHER" id="PTHR13696">
    <property type="entry name" value="P-LOOP CONTAINING NUCLEOSIDE TRIPHOSPHATE HYDROLASE"/>
    <property type="match status" value="1"/>
</dbReference>
<reference evidence="3" key="1">
    <citation type="submission" date="2017-02" db="EMBL/GenBank/DDBJ databases">
        <authorList>
            <person name="Varghese N."/>
            <person name="Submissions S."/>
        </authorList>
    </citation>
    <scope>NUCLEOTIDE SEQUENCE [LARGE SCALE GENOMIC DNA]</scope>
    <source>
        <strain evidence="3">DSM 16521</strain>
    </source>
</reference>
<evidence type="ECO:0000313" key="2">
    <source>
        <dbReference type="EMBL" id="SJZ61036.1"/>
    </source>
</evidence>
<name>A0A1T4M2C0_9FIRM</name>
<feature type="domain" description="AAA" evidence="1">
    <location>
        <begin position="153"/>
        <end position="314"/>
    </location>
</feature>
<dbReference type="InterPro" id="IPR050678">
    <property type="entry name" value="DNA_Partitioning_ATPase"/>
</dbReference>
<proteinExistence type="predicted"/>
<gene>
    <name evidence="2" type="ORF">SAMN02745885_00392</name>
</gene>
<dbReference type="Pfam" id="PF13614">
    <property type="entry name" value="AAA_31"/>
    <property type="match status" value="1"/>
</dbReference>
<sequence length="427" mass="48605">MRIMLATGDDILAPVITERKDWELVGLALFAEDVLEQIKLTGPDLVIIADELDPHLRTSKRIRLEYPDLRLIYIITDENNPVTSDDLLKMGIYDILPGVFKKKDLLDLIANPRSWQDTVSAEQLLEQLVEEPGEEAPKVTEMMPAPKLVYKQKILVFWNPKPGTGKTFLASGVALALAQKGLNVGFLDGDLNNLCAPYWLGVENKQFPLHKAIRSGEESRIQALGQPHPLWPNLIIYSGTIYCRPESYSQFEPEQFRSFINRMKSCFDVIIIDTASDLKLVSTYIALQEASEVIIPVNQDYCQLLAIKRYLQLWQRLNMDSGKIYYWPNGINAAVKPALSTMMEILPGRWGKLFPDLGSEIFEHLLAGEHPWFKLKEKEASWEENLRTLFPAYQPQPAGRGGRLWPSLISLPSWPRPGWKKLIPKEN</sequence>
<dbReference type="SUPFAM" id="SSF52540">
    <property type="entry name" value="P-loop containing nucleoside triphosphate hydrolases"/>
    <property type="match status" value="1"/>
</dbReference>
<dbReference type="OrthoDB" id="1951283at2"/>
<dbReference type="EMBL" id="FUXM01000003">
    <property type="protein sequence ID" value="SJZ61036.1"/>
    <property type="molecule type" value="Genomic_DNA"/>
</dbReference>
<accession>A0A1T4M2C0</accession>
<dbReference type="Gene3D" id="3.40.50.300">
    <property type="entry name" value="P-loop containing nucleotide triphosphate hydrolases"/>
    <property type="match status" value="1"/>
</dbReference>
<dbReference type="AlphaFoldDB" id="A0A1T4M2C0"/>
<organism evidence="2 3">
    <name type="scientific">Carboxydocella sporoproducens DSM 16521</name>
    <dbReference type="NCBI Taxonomy" id="1121270"/>
    <lineage>
        <taxon>Bacteria</taxon>
        <taxon>Bacillati</taxon>
        <taxon>Bacillota</taxon>
        <taxon>Clostridia</taxon>
        <taxon>Eubacteriales</taxon>
        <taxon>Clostridiales Family XVI. Incertae Sedis</taxon>
        <taxon>Carboxydocella</taxon>
    </lineage>
</organism>
<evidence type="ECO:0000259" key="1">
    <source>
        <dbReference type="Pfam" id="PF13614"/>
    </source>
</evidence>
<keyword evidence="3" id="KW-1185">Reference proteome</keyword>